<proteinExistence type="predicted"/>
<reference evidence="3" key="1">
    <citation type="journal article" date="2019" name="Int. J. Syst. Evol. Microbiol.">
        <title>The Global Catalogue of Microorganisms (GCM) 10K type strain sequencing project: providing services to taxonomists for standard genome sequencing and annotation.</title>
        <authorList>
            <consortium name="The Broad Institute Genomics Platform"/>
            <consortium name="The Broad Institute Genome Sequencing Center for Infectious Disease"/>
            <person name="Wu L."/>
            <person name="Ma J."/>
        </authorList>
    </citation>
    <scope>NUCLEOTIDE SEQUENCE [LARGE SCALE GENOMIC DNA]</scope>
    <source>
        <strain evidence="3">JCM 18298</strain>
    </source>
</reference>
<dbReference type="Proteomes" id="UP001500603">
    <property type="component" value="Unassembled WGS sequence"/>
</dbReference>
<comment type="caution">
    <text evidence="2">The sequence shown here is derived from an EMBL/GenBank/DDBJ whole genome shotgun (WGS) entry which is preliminary data.</text>
</comment>
<evidence type="ECO:0000256" key="1">
    <source>
        <dbReference type="SAM" id="MobiDB-lite"/>
    </source>
</evidence>
<sequence length="127" mass="13881">MDRGAESLQTPFRHGPLAAHRDNGTTLVIDQQLRAPGTGRTAPHNRHGITEGRRACVTTSTARRRPHSSADYRSARKPALPNDSTPHPNNPGDSVQRPQSHIHLTENIDSLSVDLFEAARSTPTLEP</sequence>
<feature type="compositionally biased region" description="Polar residues" evidence="1">
    <location>
        <begin position="82"/>
        <end position="99"/>
    </location>
</feature>
<protein>
    <submittedName>
        <fullName evidence="2">Uncharacterized protein</fullName>
    </submittedName>
</protein>
<evidence type="ECO:0000313" key="2">
    <source>
        <dbReference type="EMBL" id="GAA5066807.1"/>
    </source>
</evidence>
<organism evidence="2 3">
    <name type="scientific">Nocardia callitridis</name>
    <dbReference type="NCBI Taxonomy" id="648753"/>
    <lineage>
        <taxon>Bacteria</taxon>
        <taxon>Bacillati</taxon>
        <taxon>Actinomycetota</taxon>
        <taxon>Actinomycetes</taxon>
        <taxon>Mycobacteriales</taxon>
        <taxon>Nocardiaceae</taxon>
        <taxon>Nocardia</taxon>
    </lineage>
</organism>
<feature type="region of interest" description="Disordered" evidence="1">
    <location>
        <begin position="1"/>
        <end position="112"/>
    </location>
</feature>
<evidence type="ECO:0000313" key="3">
    <source>
        <dbReference type="Proteomes" id="UP001500603"/>
    </source>
</evidence>
<dbReference type="EMBL" id="BAABJM010000007">
    <property type="protein sequence ID" value="GAA5066807.1"/>
    <property type="molecule type" value="Genomic_DNA"/>
</dbReference>
<gene>
    <name evidence="2" type="ORF">GCM10023318_55380</name>
</gene>
<accession>A0ABP9KZB2</accession>
<name>A0ABP9KZB2_9NOCA</name>
<keyword evidence="3" id="KW-1185">Reference proteome</keyword>